<dbReference type="GO" id="GO:0015297">
    <property type="term" value="F:antiporter activity"/>
    <property type="evidence" value="ECO:0007669"/>
    <property type="project" value="UniProtKB-KW"/>
</dbReference>
<feature type="transmembrane region" description="Helical" evidence="9">
    <location>
        <begin position="182"/>
        <end position="201"/>
    </location>
</feature>
<evidence type="ECO:0000256" key="7">
    <source>
        <dbReference type="ARBA" id="ARBA00023065"/>
    </source>
</evidence>
<protein>
    <recommendedName>
        <fullName evidence="10">Cation/H+ exchanger transmembrane domain-containing protein</fullName>
    </recommendedName>
</protein>
<dbReference type="EMBL" id="CADCVD010000049">
    <property type="protein sequence ID" value="CAA9439307.1"/>
    <property type="molecule type" value="Genomic_DNA"/>
</dbReference>
<keyword evidence="5 9" id="KW-0812">Transmembrane</keyword>
<evidence type="ECO:0000256" key="1">
    <source>
        <dbReference type="ARBA" id="ARBA00004141"/>
    </source>
</evidence>
<dbReference type="PANTHER" id="PTHR43562">
    <property type="entry name" value="NAPA-TYPE SODIUM/HYDROGEN ANTIPORTER"/>
    <property type="match status" value="1"/>
</dbReference>
<organism evidence="11">
    <name type="scientific">uncultured Rubrobacteraceae bacterium</name>
    <dbReference type="NCBI Taxonomy" id="349277"/>
    <lineage>
        <taxon>Bacteria</taxon>
        <taxon>Bacillati</taxon>
        <taxon>Actinomycetota</taxon>
        <taxon>Rubrobacteria</taxon>
        <taxon>Rubrobacterales</taxon>
        <taxon>Rubrobacteraceae</taxon>
        <taxon>environmental samples</taxon>
    </lineage>
</organism>
<feature type="transmembrane region" description="Helical" evidence="9">
    <location>
        <begin position="117"/>
        <end position="138"/>
    </location>
</feature>
<keyword evidence="7" id="KW-0406">Ion transport</keyword>
<feature type="transmembrane region" description="Helical" evidence="9">
    <location>
        <begin position="221"/>
        <end position="238"/>
    </location>
</feature>
<proteinExistence type="inferred from homology"/>
<evidence type="ECO:0000259" key="10">
    <source>
        <dbReference type="Pfam" id="PF00999"/>
    </source>
</evidence>
<dbReference type="Pfam" id="PF00999">
    <property type="entry name" value="Na_H_Exchanger"/>
    <property type="match status" value="1"/>
</dbReference>
<name>A0A6J4QJW3_9ACTN</name>
<accession>A0A6J4QJW3</accession>
<feature type="transmembrane region" description="Helical" evidence="9">
    <location>
        <begin position="339"/>
        <end position="359"/>
    </location>
</feature>
<keyword evidence="6 9" id="KW-1133">Transmembrane helix</keyword>
<keyword evidence="3" id="KW-0813">Transport</keyword>
<evidence type="ECO:0000256" key="9">
    <source>
        <dbReference type="SAM" id="Phobius"/>
    </source>
</evidence>
<evidence type="ECO:0000256" key="4">
    <source>
        <dbReference type="ARBA" id="ARBA00022449"/>
    </source>
</evidence>
<dbReference type="Gene3D" id="1.20.1530.20">
    <property type="match status" value="1"/>
</dbReference>
<comment type="similarity">
    <text evidence="2">Belongs to the monovalent cation:proton antiporter 2 (CPA2) transporter (TC 2.A.37) family.</text>
</comment>
<feature type="transmembrane region" description="Helical" evidence="9">
    <location>
        <begin position="271"/>
        <end position="291"/>
    </location>
</feature>
<evidence type="ECO:0000256" key="3">
    <source>
        <dbReference type="ARBA" id="ARBA00022448"/>
    </source>
</evidence>
<gene>
    <name evidence="11" type="ORF">AVDCRST_MAG37-1197</name>
</gene>
<keyword evidence="8 9" id="KW-0472">Membrane</keyword>
<dbReference type="AlphaFoldDB" id="A0A6J4QJW3"/>
<dbReference type="InterPro" id="IPR006153">
    <property type="entry name" value="Cation/H_exchanger_TM"/>
</dbReference>
<evidence type="ECO:0000256" key="8">
    <source>
        <dbReference type="ARBA" id="ARBA00023136"/>
    </source>
</evidence>
<feature type="transmembrane region" description="Helical" evidence="9">
    <location>
        <begin position="90"/>
        <end position="111"/>
    </location>
</feature>
<dbReference type="PANTHER" id="PTHR43562:SF1">
    <property type="entry name" value="NA(+)_H(+) ANTIPORTER YJBQ-RELATED"/>
    <property type="match status" value="1"/>
</dbReference>
<dbReference type="InterPro" id="IPR038770">
    <property type="entry name" value="Na+/solute_symporter_sf"/>
</dbReference>
<feature type="transmembrane region" description="Helical" evidence="9">
    <location>
        <begin position="150"/>
        <end position="170"/>
    </location>
</feature>
<dbReference type="GO" id="GO:0016020">
    <property type="term" value="C:membrane"/>
    <property type="evidence" value="ECO:0007669"/>
    <property type="project" value="UniProtKB-SubCell"/>
</dbReference>
<feature type="transmembrane region" description="Helical" evidence="9">
    <location>
        <begin position="6"/>
        <end position="27"/>
    </location>
</feature>
<evidence type="ECO:0000256" key="6">
    <source>
        <dbReference type="ARBA" id="ARBA00022989"/>
    </source>
</evidence>
<feature type="transmembrane region" description="Helical" evidence="9">
    <location>
        <begin position="297"/>
        <end position="318"/>
    </location>
</feature>
<feature type="transmembrane region" description="Helical" evidence="9">
    <location>
        <begin position="365"/>
        <end position="389"/>
    </location>
</feature>
<feature type="domain" description="Cation/H+ exchanger transmembrane" evidence="10">
    <location>
        <begin position="15"/>
        <end position="384"/>
    </location>
</feature>
<reference evidence="11" key="1">
    <citation type="submission" date="2020-02" db="EMBL/GenBank/DDBJ databases">
        <authorList>
            <person name="Meier V. D."/>
        </authorList>
    </citation>
    <scope>NUCLEOTIDE SEQUENCE</scope>
    <source>
        <strain evidence="11">AVDCRST_MAG37</strain>
    </source>
</reference>
<evidence type="ECO:0000256" key="2">
    <source>
        <dbReference type="ARBA" id="ARBA00005551"/>
    </source>
</evidence>
<evidence type="ECO:0000256" key="5">
    <source>
        <dbReference type="ARBA" id="ARBA00022692"/>
    </source>
</evidence>
<comment type="subcellular location">
    <subcellularLocation>
        <location evidence="1">Membrane</location>
        <topology evidence="1">Multi-pass membrane protein</topology>
    </subcellularLocation>
</comment>
<feature type="transmembrane region" description="Helical" evidence="9">
    <location>
        <begin position="34"/>
        <end position="53"/>
    </location>
</feature>
<feature type="transmembrane region" description="Helical" evidence="9">
    <location>
        <begin position="59"/>
        <end position="78"/>
    </location>
</feature>
<dbReference type="GO" id="GO:1902600">
    <property type="term" value="P:proton transmembrane transport"/>
    <property type="evidence" value="ECO:0007669"/>
    <property type="project" value="InterPro"/>
</dbReference>
<evidence type="ECO:0000313" key="11">
    <source>
        <dbReference type="EMBL" id="CAA9439307.1"/>
    </source>
</evidence>
<sequence>MMADISLTGVLVVAAIAFLVPLVLGLVPSLRLPSVVLEIVAGIVIGPAALGFVEVDLPLQVLALLGLAFLLFLAGLEIDLDRLRGARLRSAAAGFLISLAVALGIGLGLYASGLIQAPLLVAIILSSTSLGIVIPVLADAGQSNTTLGQLIIAGSSIADFGAIILLSFFFSGDSSSVSSTLLLIGVFLVLVIATGLALAEVEQSSRLRSALVRLQDSSAQIRVRGALVLLIGFVVIAQLFGLEVILGAFFAGAVLRVLDRDEMMTHAGFRTKLQAVGFGVFIPFFFITSGMQLDARALLSGGSALALVPVFLLALLLARGLPAALYRPMVGDRRSLAAGLLQATSLPFIVAATGIGLEFGILTPAIGAAMVVAGLLSVVLFPLGALMLLRRGGKTDAAVQRDDLDDTSDQPRPT</sequence>
<keyword evidence="4" id="KW-0050">Antiport</keyword>